<dbReference type="STRING" id="1297617.IB211_00911"/>
<dbReference type="InterPro" id="IPR014748">
    <property type="entry name" value="Enoyl-CoA_hydra_C"/>
</dbReference>
<evidence type="ECO:0000256" key="2">
    <source>
        <dbReference type="ARBA" id="ARBA00005254"/>
    </source>
</evidence>
<dbReference type="PANTHER" id="PTHR11941:SF54">
    <property type="entry name" value="ENOYL-COA HYDRATASE, MITOCHONDRIAL"/>
    <property type="match status" value="1"/>
</dbReference>
<dbReference type="FunFam" id="1.10.12.10:FF:000001">
    <property type="entry name" value="Probable enoyl-CoA hydratase, mitochondrial"/>
    <property type="match status" value="1"/>
</dbReference>
<proteinExistence type="inferred from homology"/>
<name>A0A0S2W1Y1_9FIRM</name>
<protein>
    <recommendedName>
        <fullName evidence="6">short-chain-enoyl-CoA hydratase</fullName>
        <ecNumber evidence="6">4.2.1.150</ecNumber>
    </recommendedName>
</protein>
<dbReference type="Proteomes" id="UP000064844">
    <property type="component" value="Chromosome"/>
</dbReference>
<organism evidence="8 9">
    <name type="scientific">Intestinimonas butyriciproducens</name>
    <dbReference type="NCBI Taxonomy" id="1297617"/>
    <lineage>
        <taxon>Bacteria</taxon>
        <taxon>Bacillati</taxon>
        <taxon>Bacillota</taxon>
        <taxon>Clostridia</taxon>
        <taxon>Eubacteriales</taxon>
        <taxon>Intestinimonas</taxon>
    </lineage>
</organism>
<keyword evidence="4 8" id="KW-0456">Lyase</keyword>
<reference evidence="8 9" key="1">
    <citation type="journal article" date="2015" name="Nat. Commun.">
        <title>Production of butyrate from lysine and the Amadori product fructoselysine by a human gut commensal.</title>
        <authorList>
            <person name="Bui T.P."/>
            <person name="Ritari J."/>
            <person name="Boeren S."/>
            <person name="de Waard P."/>
            <person name="Plugge C.M."/>
            <person name="de Vos W.M."/>
        </authorList>
    </citation>
    <scope>NUCLEOTIDE SEQUENCE [LARGE SCALE GENOMIC DNA]</scope>
    <source>
        <strain evidence="8 9">AF211</strain>
    </source>
</reference>
<evidence type="ECO:0000313" key="8">
    <source>
        <dbReference type="EMBL" id="ALP93305.1"/>
    </source>
</evidence>
<dbReference type="GO" id="GO:0018812">
    <property type="term" value="F:3-hydroxyacyl-CoA dehydratase activity"/>
    <property type="evidence" value="ECO:0007669"/>
    <property type="project" value="UniProtKB-EC"/>
</dbReference>
<evidence type="ECO:0000256" key="3">
    <source>
        <dbReference type="ARBA" id="ARBA00011881"/>
    </source>
</evidence>
<dbReference type="Pfam" id="PF00378">
    <property type="entry name" value="ECH_1"/>
    <property type="match status" value="1"/>
</dbReference>
<dbReference type="PROSITE" id="PS00166">
    <property type="entry name" value="ENOYL_COA_HYDRATASE"/>
    <property type="match status" value="1"/>
</dbReference>
<evidence type="ECO:0000256" key="5">
    <source>
        <dbReference type="ARBA" id="ARBA00050624"/>
    </source>
</evidence>
<evidence type="ECO:0000256" key="7">
    <source>
        <dbReference type="RuleBase" id="RU003707"/>
    </source>
</evidence>
<comment type="similarity">
    <text evidence="2 7">Belongs to the enoyl-CoA hydratase/isomerase family.</text>
</comment>
<dbReference type="FunFam" id="3.90.226.10:FF:000009">
    <property type="entry name" value="Carnitinyl-CoA dehydratase"/>
    <property type="match status" value="1"/>
</dbReference>
<keyword evidence="9" id="KW-1185">Reference proteome</keyword>
<dbReference type="PATRIC" id="fig|1297617.4.peg.924"/>
<dbReference type="eggNOG" id="COG1024">
    <property type="taxonomic scope" value="Bacteria"/>
</dbReference>
<gene>
    <name evidence="8" type="ORF">IB211_00911</name>
</gene>
<dbReference type="EC" id="4.2.1.150" evidence="6"/>
<evidence type="ECO:0000256" key="1">
    <source>
        <dbReference type="ARBA" id="ARBA00005086"/>
    </source>
</evidence>
<dbReference type="GO" id="GO:0006635">
    <property type="term" value="P:fatty acid beta-oxidation"/>
    <property type="evidence" value="ECO:0007669"/>
    <property type="project" value="TreeGrafter"/>
</dbReference>
<dbReference type="CDD" id="cd06558">
    <property type="entry name" value="crotonase-like"/>
    <property type="match status" value="1"/>
</dbReference>
<dbReference type="KEGG" id="ibu:IB211_00911"/>
<evidence type="ECO:0000256" key="4">
    <source>
        <dbReference type="ARBA" id="ARBA00023239"/>
    </source>
</evidence>
<comment type="catalytic activity">
    <reaction evidence="5">
        <text>a short-chain (3S)-3-hydroxyacyl-CoA = a short-chain (2E)-enoyl-CoA + H2O</text>
        <dbReference type="Rhea" id="RHEA:52664"/>
        <dbReference type="ChEBI" id="CHEBI:15377"/>
        <dbReference type="ChEBI" id="CHEBI:87488"/>
        <dbReference type="ChEBI" id="CHEBI:136760"/>
        <dbReference type="EC" id="4.2.1.150"/>
    </reaction>
</comment>
<dbReference type="Gene3D" id="1.10.12.10">
    <property type="entry name" value="Lyase 2-enoyl-coa Hydratase, Chain A, domain 2"/>
    <property type="match status" value="1"/>
</dbReference>
<dbReference type="InterPro" id="IPR001753">
    <property type="entry name" value="Enoyl-CoA_hydra/iso"/>
</dbReference>
<accession>A0A0S2W1Y1</accession>
<sequence>MKPEGLRQMPQTWHGACIYSLQNLEYIRKQNDKKESRGGLSMDYQDIICEVRDGVAYLTINRPEVLNALRMQTKEELEAAIDRIAADDSVLGVIITGVGRAFIAGNDISEIRIDAKGEETIAMSTQAHRLFDKFEAMDKPIIAAVNGYALGGGTELALACDIRIASDKAVFGLPEVTLGVAPCYGGTQRLPRLVGSGIAKEMLFTGRKVKAAEALSIGLVNKVVPGEELAQQADAMMRDILKNAPIAVRTCKRLVTQGQAMALADGLKLEAELNGMLAETQDAKEGVKAFFEKRAPVFRNR</sequence>
<dbReference type="PANTHER" id="PTHR11941">
    <property type="entry name" value="ENOYL-COA HYDRATASE-RELATED"/>
    <property type="match status" value="1"/>
</dbReference>
<dbReference type="EMBL" id="CP011307">
    <property type="protein sequence ID" value="ALP93305.1"/>
    <property type="molecule type" value="Genomic_DNA"/>
</dbReference>
<dbReference type="SUPFAM" id="SSF52096">
    <property type="entry name" value="ClpP/crotonase"/>
    <property type="match status" value="1"/>
</dbReference>
<dbReference type="InterPro" id="IPR018376">
    <property type="entry name" value="Enoyl-CoA_hyd/isom_CS"/>
</dbReference>
<comment type="pathway">
    <text evidence="1">Lipid metabolism; butanoate metabolism.</text>
</comment>
<dbReference type="AlphaFoldDB" id="A0A0S2W1Y1"/>
<reference evidence="9" key="2">
    <citation type="submission" date="2015-04" db="EMBL/GenBank/DDBJ databases">
        <title>A butyrogenic pathway from the amino acid lysine in a human gut commensal.</title>
        <authorList>
            <person name="de Vos W.M."/>
            <person name="Bui N.T.P."/>
            <person name="Plugge C.M."/>
            <person name="Ritari J."/>
        </authorList>
    </citation>
    <scope>NUCLEOTIDE SEQUENCE [LARGE SCALE GENOMIC DNA]</scope>
    <source>
        <strain evidence="9">AF211</strain>
    </source>
</reference>
<evidence type="ECO:0000256" key="6">
    <source>
        <dbReference type="ARBA" id="ARBA00067035"/>
    </source>
</evidence>
<comment type="subunit">
    <text evidence="3">Homotetramer.</text>
</comment>
<dbReference type="Gene3D" id="3.90.226.10">
    <property type="entry name" value="2-enoyl-CoA Hydratase, Chain A, domain 1"/>
    <property type="match status" value="1"/>
</dbReference>
<dbReference type="InterPro" id="IPR029045">
    <property type="entry name" value="ClpP/crotonase-like_dom_sf"/>
</dbReference>
<evidence type="ECO:0000313" key="9">
    <source>
        <dbReference type="Proteomes" id="UP000064844"/>
    </source>
</evidence>